<reference evidence="1 2" key="1">
    <citation type="journal article" date="2021" name="Sci. Rep.">
        <title>Chromosome anchoring in Senegalese sole (Solea senegalensis) reveals sex-associated markers and genome rearrangements in flatfish.</title>
        <authorList>
            <person name="Guerrero-Cozar I."/>
            <person name="Gomez-Garrido J."/>
            <person name="Berbel C."/>
            <person name="Martinez-Blanch J.F."/>
            <person name="Alioto T."/>
            <person name="Claros M.G."/>
            <person name="Gagnaire P.A."/>
            <person name="Manchado M."/>
        </authorList>
    </citation>
    <scope>NUCLEOTIDE SEQUENCE [LARGE SCALE GENOMIC DNA]</scope>
    <source>
        <strain evidence="1">Sse05_10M</strain>
    </source>
</reference>
<proteinExistence type="predicted"/>
<accession>A0AAV6Q038</accession>
<name>A0AAV6Q038_SOLSE</name>
<dbReference type="AlphaFoldDB" id="A0AAV6Q038"/>
<dbReference type="Proteomes" id="UP000693946">
    <property type="component" value="Linkage Group LG8"/>
</dbReference>
<sequence>MAKQRVLHDSGSVSVSLVFFSTMHYSTYKKTGLTDGNNTDIYSYFLYQHSRNEQSKDCGLAVQEKAVFIPQNRNEHGAQQRRQQQQQLE</sequence>
<comment type="caution">
    <text evidence="1">The sequence shown here is derived from an EMBL/GenBank/DDBJ whole genome shotgun (WGS) entry which is preliminary data.</text>
</comment>
<protein>
    <submittedName>
        <fullName evidence="1">Uncharacterized protein</fullName>
    </submittedName>
</protein>
<organism evidence="1 2">
    <name type="scientific">Solea senegalensis</name>
    <name type="common">Senegalese sole</name>
    <dbReference type="NCBI Taxonomy" id="28829"/>
    <lineage>
        <taxon>Eukaryota</taxon>
        <taxon>Metazoa</taxon>
        <taxon>Chordata</taxon>
        <taxon>Craniata</taxon>
        <taxon>Vertebrata</taxon>
        <taxon>Euteleostomi</taxon>
        <taxon>Actinopterygii</taxon>
        <taxon>Neopterygii</taxon>
        <taxon>Teleostei</taxon>
        <taxon>Neoteleostei</taxon>
        <taxon>Acanthomorphata</taxon>
        <taxon>Carangaria</taxon>
        <taxon>Pleuronectiformes</taxon>
        <taxon>Pleuronectoidei</taxon>
        <taxon>Soleidae</taxon>
        <taxon>Solea</taxon>
    </lineage>
</organism>
<dbReference type="EMBL" id="JAGKHQ010000020">
    <property type="protein sequence ID" value="KAG7480370.1"/>
    <property type="molecule type" value="Genomic_DNA"/>
</dbReference>
<gene>
    <name evidence="1" type="ORF">JOB18_049493</name>
</gene>
<evidence type="ECO:0000313" key="2">
    <source>
        <dbReference type="Proteomes" id="UP000693946"/>
    </source>
</evidence>
<evidence type="ECO:0000313" key="1">
    <source>
        <dbReference type="EMBL" id="KAG7480370.1"/>
    </source>
</evidence>
<keyword evidence="2" id="KW-1185">Reference proteome</keyword>